<evidence type="ECO:0000256" key="2">
    <source>
        <dbReference type="ARBA" id="ARBA00022525"/>
    </source>
</evidence>
<dbReference type="InterPro" id="IPR015255">
    <property type="entry name" value="Vitellinogen_open_b-sht"/>
</dbReference>
<dbReference type="Proteomes" id="UP001591681">
    <property type="component" value="Unassembled WGS sequence"/>
</dbReference>
<comment type="caution">
    <text evidence="4">Lacks conserved residue(s) required for the propagation of feature annotation.</text>
</comment>
<dbReference type="InterPro" id="IPR015819">
    <property type="entry name" value="Lipid_transp_b-sht_shell"/>
</dbReference>
<organism evidence="6 7">
    <name type="scientific">Coilia grayii</name>
    <name type="common">Gray's grenadier anchovy</name>
    <dbReference type="NCBI Taxonomy" id="363190"/>
    <lineage>
        <taxon>Eukaryota</taxon>
        <taxon>Metazoa</taxon>
        <taxon>Chordata</taxon>
        <taxon>Craniata</taxon>
        <taxon>Vertebrata</taxon>
        <taxon>Euteleostomi</taxon>
        <taxon>Actinopterygii</taxon>
        <taxon>Neopterygii</taxon>
        <taxon>Teleostei</taxon>
        <taxon>Clupei</taxon>
        <taxon>Clupeiformes</taxon>
        <taxon>Clupeoidei</taxon>
        <taxon>Engraulidae</taxon>
        <taxon>Coilinae</taxon>
        <taxon>Coilia</taxon>
    </lineage>
</organism>
<dbReference type="PANTHER" id="PTHR13769:SF6">
    <property type="entry name" value="APOLIPOPROTEIN B-100"/>
    <property type="match status" value="1"/>
</dbReference>
<dbReference type="PROSITE" id="PS51211">
    <property type="entry name" value="VITELLOGENIN"/>
    <property type="match status" value="1"/>
</dbReference>
<evidence type="ECO:0000256" key="1">
    <source>
        <dbReference type="ARBA" id="ARBA00004613"/>
    </source>
</evidence>
<dbReference type="SMART" id="SM01169">
    <property type="entry name" value="DUF1943"/>
    <property type="match status" value="1"/>
</dbReference>
<dbReference type="SUPFAM" id="SSF48431">
    <property type="entry name" value="Lipovitellin-phosvitin complex, superhelical domain"/>
    <property type="match status" value="1"/>
</dbReference>
<evidence type="ECO:0000256" key="3">
    <source>
        <dbReference type="ARBA" id="ARBA00023180"/>
    </source>
</evidence>
<dbReference type="EMBL" id="JBHFQA010000005">
    <property type="protein sequence ID" value="KAL2098724.1"/>
    <property type="molecule type" value="Genomic_DNA"/>
</dbReference>
<keyword evidence="7" id="KW-1185">Reference proteome</keyword>
<dbReference type="InterPro" id="IPR009454">
    <property type="entry name" value="Lipid_transpt_open_b-sht"/>
</dbReference>
<dbReference type="InterPro" id="IPR011030">
    <property type="entry name" value="Lipovitellin_superhlx_dom"/>
</dbReference>
<comment type="subcellular location">
    <subcellularLocation>
        <location evidence="1">Secreted</location>
    </subcellularLocation>
</comment>
<keyword evidence="2" id="KW-0964">Secreted</keyword>
<proteinExistence type="predicted"/>
<evidence type="ECO:0000313" key="6">
    <source>
        <dbReference type="EMBL" id="KAL2098724.1"/>
    </source>
</evidence>
<evidence type="ECO:0000313" key="7">
    <source>
        <dbReference type="Proteomes" id="UP001591681"/>
    </source>
</evidence>
<dbReference type="GO" id="GO:0005576">
    <property type="term" value="C:extracellular region"/>
    <property type="evidence" value="ECO:0007669"/>
    <property type="project" value="UniProtKB-SubCell"/>
</dbReference>
<dbReference type="Pfam" id="PF06448">
    <property type="entry name" value="DUF1081"/>
    <property type="match status" value="1"/>
</dbReference>
<feature type="domain" description="Vitellogenin" evidence="5">
    <location>
        <begin position="1"/>
        <end position="398"/>
    </location>
</feature>
<dbReference type="Gene3D" id="1.25.10.20">
    <property type="entry name" value="Vitellinogen, superhelical"/>
    <property type="match status" value="1"/>
</dbReference>
<name>A0ABD1KHV0_9TELE</name>
<dbReference type="Pfam" id="PF09172">
    <property type="entry name" value="Vit_open_b-sht"/>
    <property type="match status" value="1"/>
</dbReference>
<dbReference type="InterPro" id="IPR001747">
    <property type="entry name" value="Vitellogenin_N"/>
</dbReference>
<reference evidence="6 7" key="1">
    <citation type="submission" date="2024-09" db="EMBL/GenBank/DDBJ databases">
        <title>A chromosome-level genome assembly of Gray's grenadier anchovy, Coilia grayii.</title>
        <authorList>
            <person name="Fu Z."/>
        </authorList>
    </citation>
    <scope>NUCLEOTIDE SEQUENCE [LARGE SCALE GENOMIC DNA]</scope>
    <source>
        <strain evidence="6">G4</strain>
        <tissue evidence="6">Muscle</tissue>
    </source>
</reference>
<dbReference type="InterPro" id="IPR052418">
    <property type="entry name" value="Apolipoprotein_B"/>
</dbReference>
<dbReference type="Pfam" id="PF01347">
    <property type="entry name" value="Vitellogenin_N"/>
    <property type="match status" value="1"/>
</dbReference>
<sequence>MHSFLHSHPLLSDQYGISSVATQTLTLQDSAKINKKNLDDLRTHYLHFEAAEDKPPMQTKDAVVSTVRDLAGLAPDQGQQRAGLFQRLVVEMRGLRNKSLGAAVEEAMAISAPLTWQALVQCGTAECRSALLLQLSKPGVAGPLADAVVYAMNLAGLQTTPEEVYDLLSVADARRTRPVMYALGYAVRNLYLRRHDDSFEPANAVANHLKSMLGDCSGDEDLTYLILRVIGIMGVPVQDLLEPTLLTCVSQSAASPSVQRAAIQALRKMRESPEIQQSLLEVYQDGNAPTQKRLAAYLVLMKEPGFTLQHIIKYNRNQEQDPEVKSFVSSHLANLWSSYTLQQDYDRRQEFIDATFMDDESVQAFGGTSKHRLLEIPNLLNLESHVVAEPNTRLPKQVSFKVGDPLFGFPDEFFEVGIEGENFNPLAESLVGEDGVVPNILVAALKWLGGNTTPQVKSILDKLIASMHGDRMKRQAPEDALKELITAINKFVEELRSQESPEALAYLKLMQMELGYIKTSDFSQLIEHIPKYASLIFMSMPAKALKSVLSGTDYEVFGHYMFMDENMVLPTGSGFPLRLSLSGVFAPGAKGAISHSRNMHQLSFMPSAGVEFVTHMGIHIPEFVPAGIEMHTNLYLESALDAKVTVSDSQVKLSILPPKGNVQLLSISNKLLSVSSSQPKIVPSLVEDRTDTTECHPLLAGLKYCTTMRYSNASSNNEAPYYPLTGETKFALELMATGDVTEYSATAAYQLLREGREGRHKVDSVKITLKIEGSEPSEATATMKYNRNKSIFTTDFQVPDLDFEAGLKLTAGDSNVKGKKMRGFTLDVTNKNIPQLSLVGRARLESVKDALVQVELDIPSLLSKATTTASLKKDNGFTLQLETKADIPKTSSVQAAIIRYDENKVEVELKSDLNSDFDKLFPNMEGIRNSLQTAIDDMLDQKVPKTDMKLRHIVSKGFEAVDIWLDKVAADVPSLNSLRNRRSIPELPSVPEKLFLKWKTLFRYQFNKDRMTINMPLLLIELDSEDLGIPKEVPIPEIDLPYIGLYIPENTYMIPSFTIPEEIDLSLPAVGLAELTTQITSSLCSWEASVLGGNNTIDVLSFIGQYKVMSDCLLPYKVEGTGMISLEDSFKYVVNNSLSNSLLDASFSISETFGWQDTIIDRGSYRLQVSSPLGVSVSLHSSSQSMVDLKSFLFKGNADLDGDMKVGSLFAKFKYTDFYELDDDHELKVELTFKLDSSFIQLENMINAEVREIIVIRSKTTMPNDVFKHMFEMKFLKDEETCTPASLKSDATVKLFGKTVNNKIDLGIPCDEVNLKVETQADDGTNRAYSIFAAKWDDNGLETNMDDTVVFQSCRGSHISNLNIGSTGFSTGGMASLQCSPFTFESAFSGGIDDDGGTMSLTFKASGRDNRGELKVEGKVTPLQASLNSVLKGNLFDADMLNTMNVGLDRHGLTFSDSMRGSLQSMRAESTHSLTATLWTLALRSKTDCFICDGTSYKHDINVNLKPFVATLNTKNYIEVYDMSLSNDGQLLLEPMKIDLSGTIAGSSTDGDIIKHTCVIHYADLAGFVKCDFNAKISEAEFSHNVDLQYAGLSSKFTSKALIDSKILRLESTLRTMAEPFSLTVDGILNSDSEVRFYGKHKGQLYSKYLFRAEPLGIAHSHDCRASATHDMPSGETHETQLENKLEGVLTPSEQTWLWKVKSKLNNHAYNQDISTYNNYEKIGIEFAGVIFTNLLNKAAASDDPGYSFENEEFSLSGFIKYDKNSDSHIIYLPFIDDLPTAFEQLKASIVNVLETVQQYINSLDINNVIAQFKATLEKMPQDVENYIKELDLEGKVKQANDELVSWMKNYAVSVADLETFVQNLREATESFVLDISSKLRDTVANIRDFFGENWDNTVKKFLSATSNNLEFFNDKYDISKALLRALEAIEDIIRQIDMEKLKDSSLAWLQELDSNYEVKDWLLEKVSELKQVMETFDIWKLSQYLEDYILSFDIHELLGQIIDQLPTEDIKNTLETMKDILVNWLDEYEIDSKINSVIAKIQDLLQRYEIDKKFEMLSNEFVELIKQYKVHETLQQIADEVKKIECEYFFNRFMHILNDVIDQLNSIDFKQSIKDLNEYISTTVKAIQEFDYKMQIDDINQKISEVINYANEHIKTYEIPQKIEASREFLREIQSTIYNYLDQLKATRVGELFTMLKDVLDKTAYKDIQFKVQDMLADMKQRVSDMDVKAEIMYYLERAGESYTNMLDYISLQFNKVIEAIRQVAKDQELLDQIHDLIGGMLDDLKKAVITFPSFEVPLTDLTIPSVTIDLQNLQDIEIPSQIAIPKFTVLLVFEVESTTVDFEDLKQKIIQLIDEIRAFELPMVEIDAIFGDLRVLYMSDLPDLTFPEFALSEIRIPDITLPKLNCHNFDITKLPIPEVKLPEIPSDVQVPAFGKLYGELRINSPHYTLVTEATLENSTTAPKSPHFTATLTSHAKSTIELLEFSLDGTLRLEAPRMKKMVFKETLKLSHIAFNIDHEGNLIFSGPSAEATAKTTAKATTAIYTADLENTAELSLKNGISLSMSTNYNHNFNIQHSRFKRDLFSINIPASDLSSQATMTQTLKAQLESGAITLTVETMGSGKASADDFSDEGTHNSKMEFNVNIGTAKFTFFGETKSKTLTLRQDVSIESVSMSDLTINVLTETETPFIKSSQMTLKGIAEMENLKIDLKVYHNAELTGKLSGTISNSLEFLARPFEVILDCKNKGNAKILFPLKLTGKFDLQNDYGFILNPEKQRICLVGLARFNQYKYNHNFTLDNNPKDFGIYGEMNGEANVDFLTVPVTIPEMTVPYFDIKTPIIKEFSLWEDFGLNTLLTTTRQSFSMDLNLQYQKNPDTHALYFDLVPIYNMIHNEAESLRANFEVGRNWIFNNLMDSYNQAKAQYEKFKIDTSSQPPRYFRIPGYTIPVLNIEVSAFRAEMPAFSFLIPKDVSTPSFKVPALGFSVPSYTLVLPSLELPVLHVPETLAELTLPDLRLPEVQNSIMIPAMGNMTFDFSFKSAVITLTANGGLYNQSDIVAKVEAYSTSVFDVLKGKFEGTTSLAMYRGLKLATSMTLEQMNFEGKHESSFSCRSALEINTVNFAKVNLPILTLEVDQNLYVFSHASPNVGSELKGKYNFNIPYINAVGNGYFGQKVDVALEGMFISLDSQTEGKIDGTMMETGIFAGALKNQADIFINHNGARSKVETLLKAKFDHDNINILNIEVAESIALEASLRRVYGIIKCTGFNEANIASFSTNGNFSGKATFEMVPLTTMLFDMDFDIIQPSTIGDTEIVQKIDLDITSEKQSLKWTGREQIISIVHACDVLLSNDQAEIRVEATQSWEGHLAFLKSLKLPVYQKTLWDILKFDQVTSTEHRQFFNASTAVVYTKSAEGFFYDLRQAPNVIYDINGILDYLNLDEYVQIPFTFTIPPLDVPFSSLHVPERVVDLRKMEIPDSIITPEVNINVPSLPEVKIPSFEIVTKHHQGNMSHIFVKLPMFEITILKIRLPNFFYDLRNALPNCGLPLVEIPRMSLEIPEISFKLPTSIFIPVFGALSTTVKVSSPIYTETWTTLVKFNYPELVTSVKASCTSTMTFLQYDLDAKATWQYVDEALSMNGICKLAHSDLNINWQHTLTQNTRTKRQDSQDTSSRHTLNVDITSPTFIDVSCRYASHKNGITASVSSPSAGFMGFQLQRRSPSQYYGKIFGRYPSSPDKDTDMITVKATLRNSEKLSLQIAWNWNTVSDIVYGVKQNTPHIITSLKKCINKYHTAHFGMDLNRASLKLKNSLSNTIERTYHEVPQMLSSMQNSLEDIGQQTKEAYKRAADSIPYMDLQEMRNRFSDRARELYKNYERKARVLLDAAMQFLRETKFHLPGLEEKLSGQELYHRVRSSVSGAIAEATNAFVRLMETIYSYIRSIEITLPFADKVIRGQEILDRLPTMTSVEKNVKDALHKWEKLRLESLFKSLNDFLKLCIMRVEEALTSLQGIRLEELTAQLKNSIEEAGNVPAIEEIRLQIIDAKKNTGAYKDMAKIKVQEAYNAVTMENINQTVVFALDVFESHFLGGANEFHNQLRYHTQNAEPYIKIYNKKAELEIPLPFFWKSFNEWPTQTRE</sequence>
<dbReference type="PANTHER" id="PTHR13769">
    <property type="entry name" value="APOLIPOPROTEIN B"/>
    <property type="match status" value="1"/>
</dbReference>
<comment type="caution">
    <text evidence="6">The sequence shown here is derived from an EMBL/GenBank/DDBJ whole genome shotgun (WGS) entry which is preliminary data.</text>
</comment>
<evidence type="ECO:0000256" key="4">
    <source>
        <dbReference type="PROSITE-ProRule" id="PRU00557"/>
    </source>
</evidence>
<dbReference type="Gene3D" id="2.20.80.10">
    <property type="entry name" value="Lipovitellin-phosvitin complex, chain A, domain 4"/>
    <property type="match status" value="1"/>
</dbReference>
<keyword evidence="3" id="KW-0325">Glycoprotein</keyword>
<accession>A0ABD1KHV0</accession>
<dbReference type="SUPFAM" id="SSF56968">
    <property type="entry name" value="Lipovitellin-phosvitin complex, beta-sheet shell regions"/>
    <property type="match status" value="1"/>
</dbReference>
<protein>
    <recommendedName>
        <fullName evidence="5">Vitellogenin domain-containing protein</fullName>
    </recommendedName>
</protein>
<gene>
    <name evidence="6" type="ORF">ACEWY4_005204</name>
</gene>
<evidence type="ECO:0000259" key="5">
    <source>
        <dbReference type="PROSITE" id="PS51211"/>
    </source>
</evidence>